<gene>
    <name evidence="3" type="ORF">EURHEDRAFT_323407</name>
</gene>
<comment type="function">
    <text evidence="1">Catalyzes the reduction of fatty acyl-CoA to fatty alcohols.</text>
</comment>
<dbReference type="PANTHER" id="PTHR11011:SF45">
    <property type="entry name" value="FATTY ACYL-COA REDUCTASE CG8306-RELATED"/>
    <property type="match status" value="1"/>
</dbReference>
<dbReference type="PANTHER" id="PTHR11011">
    <property type="entry name" value="MALE STERILITY PROTEIN 2-RELATED"/>
    <property type="match status" value="1"/>
</dbReference>
<dbReference type="InterPro" id="IPR026055">
    <property type="entry name" value="FAR"/>
</dbReference>
<dbReference type="Gene3D" id="3.40.50.720">
    <property type="entry name" value="NAD(P)-binding Rossmann-like Domain"/>
    <property type="match status" value="1"/>
</dbReference>
<comment type="catalytic activity">
    <reaction evidence="1">
        <text>a long-chain fatty acyl-CoA + 2 NADPH + 2 H(+) = a long-chain primary fatty alcohol + 2 NADP(+) + CoA</text>
        <dbReference type="Rhea" id="RHEA:52716"/>
        <dbReference type="ChEBI" id="CHEBI:15378"/>
        <dbReference type="ChEBI" id="CHEBI:57287"/>
        <dbReference type="ChEBI" id="CHEBI:57783"/>
        <dbReference type="ChEBI" id="CHEBI:58349"/>
        <dbReference type="ChEBI" id="CHEBI:77396"/>
        <dbReference type="ChEBI" id="CHEBI:83139"/>
        <dbReference type="EC" id="1.2.1.84"/>
    </reaction>
</comment>
<keyword evidence="1" id="KW-0444">Lipid biosynthesis</keyword>
<dbReference type="GO" id="GO:0035336">
    <property type="term" value="P:long-chain fatty-acyl-CoA metabolic process"/>
    <property type="evidence" value="ECO:0007669"/>
    <property type="project" value="TreeGrafter"/>
</dbReference>
<dbReference type="EC" id="1.2.1.84" evidence="1"/>
<keyword evidence="4" id="KW-1185">Reference proteome</keyword>
<dbReference type="Pfam" id="PF07993">
    <property type="entry name" value="NAD_binding_4"/>
    <property type="match status" value="1"/>
</dbReference>
<keyword evidence="1" id="KW-0521">NADP</keyword>
<dbReference type="GO" id="GO:0080019">
    <property type="term" value="F:alcohol-forming very long-chain fatty acyl-CoA reductase activity"/>
    <property type="evidence" value="ECO:0007669"/>
    <property type="project" value="InterPro"/>
</dbReference>
<protein>
    <recommendedName>
        <fullName evidence="1">Fatty acyl-CoA reductase</fullName>
        <ecNumber evidence="1">1.2.1.84</ecNumber>
    </recommendedName>
</protein>
<evidence type="ECO:0000256" key="1">
    <source>
        <dbReference type="RuleBase" id="RU363097"/>
    </source>
</evidence>
<dbReference type="SUPFAM" id="SSF51735">
    <property type="entry name" value="NAD(P)-binding Rossmann-fold domains"/>
    <property type="match status" value="1"/>
</dbReference>
<dbReference type="HOGENOM" id="CLU_056023_1_0_1"/>
<dbReference type="InterPro" id="IPR013120">
    <property type="entry name" value="FAR_NAD-bd"/>
</dbReference>
<comment type="similarity">
    <text evidence="1">Belongs to the fatty acyl-CoA reductase family.</text>
</comment>
<feature type="domain" description="Thioester reductase (TE)" evidence="2">
    <location>
        <begin position="29"/>
        <end position="292"/>
    </location>
</feature>
<dbReference type="EMBL" id="KK088416">
    <property type="protein sequence ID" value="EYE97200.1"/>
    <property type="molecule type" value="Genomic_DNA"/>
</dbReference>
<dbReference type="GeneID" id="63693462"/>
<organism evidence="3 4">
    <name type="scientific">Aspergillus ruber (strain CBS 135680)</name>
    <dbReference type="NCBI Taxonomy" id="1388766"/>
    <lineage>
        <taxon>Eukaryota</taxon>
        <taxon>Fungi</taxon>
        <taxon>Dikarya</taxon>
        <taxon>Ascomycota</taxon>
        <taxon>Pezizomycotina</taxon>
        <taxon>Eurotiomycetes</taxon>
        <taxon>Eurotiomycetidae</taxon>
        <taxon>Eurotiales</taxon>
        <taxon>Aspergillaceae</taxon>
        <taxon>Aspergillus</taxon>
        <taxon>Aspergillus subgen. Aspergillus</taxon>
    </lineage>
</organism>
<accession>A0A017SLM8</accession>
<keyword evidence="1" id="KW-0443">Lipid metabolism</keyword>
<name>A0A017SLM8_ASPRC</name>
<dbReference type="InterPro" id="IPR036291">
    <property type="entry name" value="NAD(P)-bd_dom_sf"/>
</dbReference>
<evidence type="ECO:0000259" key="2">
    <source>
        <dbReference type="Pfam" id="PF07993"/>
    </source>
</evidence>
<dbReference type="RefSeq" id="XP_040640888.1">
    <property type="nucleotide sequence ID" value="XM_040778338.1"/>
</dbReference>
<dbReference type="Proteomes" id="UP000019804">
    <property type="component" value="Unassembled WGS sequence"/>
</dbReference>
<dbReference type="GO" id="GO:0102965">
    <property type="term" value="F:alcohol-forming long-chain fatty acyl-CoA reductase activity"/>
    <property type="evidence" value="ECO:0007669"/>
    <property type="project" value="UniProtKB-EC"/>
</dbReference>
<dbReference type="AlphaFoldDB" id="A0A017SLM8"/>
<dbReference type="GO" id="GO:0005777">
    <property type="term" value="C:peroxisome"/>
    <property type="evidence" value="ECO:0007669"/>
    <property type="project" value="TreeGrafter"/>
</dbReference>
<dbReference type="STRING" id="1388766.A0A017SLM8"/>
<dbReference type="OrthoDB" id="429813at2759"/>
<keyword evidence="1" id="KW-0560">Oxidoreductase</keyword>
<proteinExistence type="inferred from homology"/>
<dbReference type="CDD" id="cd05236">
    <property type="entry name" value="FAR-N_SDR_e"/>
    <property type="match status" value="1"/>
</dbReference>
<evidence type="ECO:0000313" key="3">
    <source>
        <dbReference type="EMBL" id="EYE97200.1"/>
    </source>
</evidence>
<sequence length="408" mass="45653">MSAPTTPSREEEVMKTGYARFFESQTVFLTGSTGSLGGCLLYKLALQLPTHKIFVLIRTSSLVAIEKWKKLMPQQAQAILSSGKVHFVVGDMRQSDFGIKEADLKQLQQEVTLVIHAAANISFTMDLKDAVKQNCLPPLELGKIASRFRRLKLFIQISTAYGNSFLPDGYVGEKRYSIVEDPEQELAQIMSSGTSPNEARFSSTYALAKHLTEWLFLKRYPLLPLLLVRPTIFGAALRDPYPLYGPPNSTPMRKFAEFLVAEPGTQIWHATNGYKSGMNTLDEIPVDFVANSCLMHAAANTQGIVHIGSQLYHQMTFNDFLGLVNNNAPPGFPLPTIVFTEDYSVPQHFLAELVKVASRNWTFDCGRSYWLKQIGGPLSLASCKHEMESLNVARVKEVYEKHKQRAKL</sequence>
<reference evidence="4" key="1">
    <citation type="journal article" date="2014" name="Nat. Commun.">
        <title>Genomic adaptations of the halophilic Dead Sea filamentous fungus Eurotium rubrum.</title>
        <authorList>
            <person name="Kis-Papo T."/>
            <person name="Weig A.R."/>
            <person name="Riley R."/>
            <person name="Persoh D."/>
            <person name="Salamov A."/>
            <person name="Sun H."/>
            <person name="Lipzen A."/>
            <person name="Wasser S.P."/>
            <person name="Rambold G."/>
            <person name="Grigoriev I.V."/>
            <person name="Nevo E."/>
        </authorList>
    </citation>
    <scope>NUCLEOTIDE SEQUENCE [LARGE SCALE GENOMIC DNA]</scope>
    <source>
        <strain evidence="4">CBS 135680</strain>
    </source>
</reference>
<evidence type="ECO:0000313" key="4">
    <source>
        <dbReference type="Proteomes" id="UP000019804"/>
    </source>
</evidence>